<evidence type="ECO:0000313" key="2">
    <source>
        <dbReference type="EMBL" id="SPT18607.1"/>
    </source>
</evidence>
<dbReference type="EMBL" id="LS480641">
    <property type="protein sequence ID" value="SPT18607.1"/>
    <property type="molecule type" value="Genomic_DNA"/>
</dbReference>
<proteinExistence type="predicted"/>
<accession>A0A7H4LJ19</accession>
<dbReference type="AlphaFoldDB" id="A0A7H4LJ19"/>
<dbReference type="CDD" id="cd09272">
    <property type="entry name" value="RNase_HI_RT_Ty1"/>
    <property type="match status" value="1"/>
</dbReference>
<protein>
    <recommendedName>
        <fullName evidence="1">Reverse transcriptase Ty1/copia-type domain-containing protein</fullName>
    </recommendedName>
</protein>
<sequence>MVFQTFGEGCIYKKVSGSSIAFLILYVDDILLIGNDIEFLDSIKGYLNKSFSMKDRGEAAYILGIKIYRDRSRRLIGLSQSTYLDKVLKKFKVDQAKKGFFPVLQGVKLSQTQCLTTVEDREKMKVIPYASAIGSIMYAMLCTRPDVCLAITLAGRYQSNLGVDHWRTVKNILKYLKRTKDMFLVYGGDKELVVNGYVDASFDTDPDDSKSQTGYVFILNGGAVSWCSSNQSVVAGSTCEAEYIATSEAANEGF</sequence>
<organism evidence="2 3">
    <name type="scientific">Triticum aestivum</name>
    <name type="common">Wheat</name>
    <dbReference type="NCBI Taxonomy" id="4565"/>
    <lineage>
        <taxon>Eukaryota</taxon>
        <taxon>Viridiplantae</taxon>
        <taxon>Streptophyta</taxon>
        <taxon>Embryophyta</taxon>
        <taxon>Tracheophyta</taxon>
        <taxon>Spermatophyta</taxon>
        <taxon>Magnoliopsida</taxon>
        <taxon>Liliopsida</taxon>
        <taxon>Poales</taxon>
        <taxon>Poaceae</taxon>
        <taxon>BOP clade</taxon>
        <taxon>Pooideae</taxon>
        <taxon>Triticodae</taxon>
        <taxon>Triticeae</taxon>
        <taxon>Triticinae</taxon>
        <taxon>Triticum</taxon>
    </lineage>
</organism>
<dbReference type="InterPro" id="IPR043502">
    <property type="entry name" value="DNA/RNA_pol_sf"/>
</dbReference>
<dbReference type="PANTHER" id="PTHR11439:SF467">
    <property type="entry name" value="INTEGRASE CATALYTIC DOMAIN-CONTAINING PROTEIN"/>
    <property type="match status" value="1"/>
</dbReference>
<gene>
    <name evidence="2" type="ORF">CAMPLR22A2D_LOCUS3219</name>
</gene>
<evidence type="ECO:0000313" key="3">
    <source>
        <dbReference type="Proteomes" id="UP000280104"/>
    </source>
</evidence>
<feature type="domain" description="Reverse transcriptase Ty1/copia-type" evidence="1">
    <location>
        <begin position="10"/>
        <end position="104"/>
    </location>
</feature>
<dbReference type="PANTHER" id="PTHR11439">
    <property type="entry name" value="GAG-POL-RELATED RETROTRANSPOSON"/>
    <property type="match status" value="1"/>
</dbReference>
<name>A0A7H4LJ19_WHEAT</name>
<dbReference type="InterPro" id="IPR013103">
    <property type="entry name" value="RVT_2"/>
</dbReference>
<dbReference type="Proteomes" id="UP000280104">
    <property type="component" value="Chromosome II"/>
</dbReference>
<reference evidence="2 3" key="1">
    <citation type="submission" date="2018-05" db="EMBL/GenBank/DDBJ databases">
        <authorList>
            <person name="Thind KAUR A."/>
        </authorList>
    </citation>
    <scope>NUCLEOTIDE SEQUENCE [LARGE SCALE GENOMIC DNA]</scope>
</reference>
<dbReference type="Pfam" id="PF07727">
    <property type="entry name" value="RVT_2"/>
    <property type="match status" value="1"/>
</dbReference>
<dbReference type="SUPFAM" id="SSF56672">
    <property type="entry name" value="DNA/RNA polymerases"/>
    <property type="match status" value="1"/>
</dbReference>
<evidence type="ECO:0000259" key="1">
    <source>
        <dbReference type="Pfam" id="PF07727"/>
    </source>
</evidence>